<dbReference type="Gene3D" id="2.60.40.10">
    <property type="entry name" value="Immunoglobulins"/>
    <property type="match status" value="1"/>
</dbReference>
<gene>
    <name evidence="1" type="ORF">JOF35_005960</name>
</gene>
<dbReference type="Proteomes" id="UP001234880">
    <property type="component" value="Unassembled WGS sequence"/>
</dbReference>
<proteinExistence type="predicted"/>
<dbReference type="InterPro" id="IPR014756">
    <property type="entry name" value="Ig_E-set"/>
</dbReference>
<evidence type="ECO:0000313" key="2">
    <source>
        <dbReference type="Proteomes" id="UP001234880"/>
    </source>
</evidence>
<dbReference type="SUPFAM" id="SSF81296">
    <property type="entry name" value="E set domains"/>
    <property type="match status" value="1"/>
</dbReference>
<dbReference type="EMBL" id="JAURUE010000002">
    <property type="protein sequence ID" value="MDP9613622.1"/>
    <property type="molecule type" value="Genomic_DNA"/>
</dbReference>
<name>A0ABT9KYT6_9ACTN</name>
<accession>A0ABT9KYT6</accession>
<keyword evidence="2" id="KW-1185">Reference proteome</keyword>
<organism evidence="1 2">
    <name type="scientific">Streptomyces demainii</name>
    <dbReference type="NCBI Taxonomy" id="588122"/>
    <lineage>
        <taxon>Bacteria</taxon>
        <taxon>Bacillati</taxon>
        <taxon>Actinomycetota</taxon>
        <taxon>Actinomycetes</taxon>
        <taxon>Kitasatosporales</taxon>
        <taxon>Streptomycetaceae</taxon>
        <taxon>Streptomyces</taxon>
    </lineage>
</organism>
<protein>
    <submittedName>
        <fullName evidence="1">Uncharacterized protein</fullName>
    </submittedName>
</protein>
<evidence type="ECO:0000313" key="1">
    <source>
        <dbReference type="EMBL" id="MDP9613622.1"/>
    </source>
</evidence>
<dbReference type="RefSeq" id="WP_307111585.1">
    <property type="nucleotide sequence ID" value="NZ_JAURUE010000002.1"/>
</dbReference>
<comment type="caution">
    <text evidence="1">The sequence shown here is derived from an EMBL/GenBank/DDBJ whole genome shotgun (WGS) entry which is preliminary data.</text>
</comment>
<sequence>MLGVLFNGVPATGVSATATTVTGTTPPGAVGNATVTLVTAFGTATVPGGFRYL</sequence>
<dbReference type="InterPro" id="IPR013783">
    <property type="entry name" value="Ig-like_fold"/>
</dbReference>
<reference evidence="1 2" key="1">
    <citation type="submission" date="2023-07" db="EMBL/GenBank/DDBJ databases">
        <title>Sequencing the genomes of 1000 actinobacteria strains.</title>
        <authorList>
            <person name="Klenk H.-P."/>
        </authorList>
    </citation>
    <scope>NUCLEOTIDE SEQUENCE [LARGE SCALE GENOMIC DNA]</scope>
    <source>
        <strain evidence="1 2">DSM 41600</strain>
    </source>
</reference>